<evidence type="ECO:0000256" key="1">
    <source>
        <dbReference type="ARBA" id="ARBA00004651"/>
    </source>
</evidence>
<dbReference type="GO" id="GO:0008360">
    <property type="term" value="P:regulation of cell shape"/>
    <property type="evidence" value="ECO:0007669"/>
    <property type="project" value="UniProtKB-UniRule"/>
</dbReference>
<dbReference type="NCBIfam" id="TIGR01695">
    <property type="entry name" value="murJ_mviN"/>
    <property type="match status" value="1"/>
</dbReference>
<dbReference type="AlphaFoldDB" id="A0A7W3NAI4"/>
<gene>
    <name evidence="8" type="primary">murJ</name>
    <name evidence="10" type="ORF">HNP21_002481</name>
</gene>
<evidence type="ECO:0000256" key="6">
    <source>
        <dbReference type="ARBA" id="ARBA00022989"/>
    </source>
</evidence>
<dbReference type="GO" id="GO:0034204">
    <property type="term" value="P:lipid translocation"/>
    <property type="evidence" value="ECO:0007669"/>
    <property type="project" value="TreeGrafter"/>
</dbReference>
<keyword evidence="8 9" id="KW-0961">Cell wall biogenesis/degradation</keyword>
<name>A0A7W3NAI4_PRIAR</name>
<comment type="caution">
    <text evidence="10">The sequence shown here is derived from an EMBL/GenBank/DDBJ whole genome shotgun (WGS) entry which is preliminary data.</text>
</comment>
<organism evidence="10 11">
    <name type="scientific">Priestia aryabhattai</name>
    <name type="common">Bacillus aryabhattai</name>
    <dbReference type="NCBI Taxonomy" id="412384"/>
    <lineage>
        <taxon>Bacteria</taxon>
        <taxon>Bacillati</taxon>
        <taxon>Bacillota</taxon>
        <taxon>Bacilli</taxon>
        <taxon>Bacillales</taxon>
        <taxon>Bacillaceae</taxon>
        <taxon>Priestia</taxon>
    </lineage>
</organism>
<evidence type="ECO:0000256" key="4">
    <source>
        <dbReference type="ARBA" id="ARBA00022960"/>
    </source>
</evidence>
<feature type="transmembrane region" description="Helical" evidence="8">
    <location>
        <begin position="178"/>
        <end position="201"/>
    </location>
</feature>
<sequence length="514" mass="58067">MSKLVKSGIIVFVITALSKVLGFLRETFLAYQFGTSFESDAYFVALTPSTLAITFALSVSSVFIPLFVKNMNDKQEAHRFANNIIIIFFVVSIVLYLCLFLNGKAFISLIAPGLPQYAETLSIQMLKILFPLVFVSIVIQMYTDMLNSYEKFSASAMSLLPNNLLIIFYLVIVGKEFGIGGVAYITLAAFLTQLIILYYLLRKEQYQFRLSQKVFDIKTKEFLILVFPVLLSSAFSQVNAIVDRFIASNLSEGSISALMYSFRLRSMITGIFVTAIITVTFPKISKLALKLNKEDLVKLTQESLQMILLIVGPISVYLMLFSTDIIKLLFERGEFSHQATIATSGVFFYYSLGLIFIGIRDVVVRNFYALGDTKSPTIIIIASLFINIILSFVLVKIMGLNGLGLSSTLGILLSIMLLNKKLNSILPNIWSKQFIWTSIKITLSIIASGSLTHFMRENVYTFSWSFLSDFELSCIRLISYFILYVVIYLFILLFLKEKTTSNLIKKTLEKLRNR</sequence>
<dbReference type="Pfam" id="PF03023">
    <property type="entry name" value="MurJ"/>
    <property type="match status" value="1"/>
</dbReference>
<feature type="transmembrane region" description="Helical" evidence="8">
    <location>
        <begin position="80"/>
        <end position="102"/>
    </location>
</feature>
<dbReference type="UniPathway" id="UPA00219"/>
<keyword evidence="11" id="KW-1185">Reference proteome</keyword>
<dbReference type="GO" id="GO:0005886">
    <property type="term" value="C:plasma membrane"/>
    <property type="evidence" value="ECO:0007669"/>
    <property type="project" value="UniProtKB-SubCell"/>
</dbReference>
<comment type="similarity">
    <text evidence="8 9">Belongs to the MurJ/MviN family.</text>
</comment>
<reference evidence="10" key="1">
    <citation type="submission" date="2020-08" db="EMBL/GenBank/DDBJ databases">
        <title>Functional genomics of gut bacteria from endangered species of beetles.</title>
        <authorList>
            <person name="Carlos-Shanley C."/>
        </authorList>
    </citation>
    <scope>NUCLEOTIDE SEQUENCE [LARGE SCALE GENOMIC DNA]</scope>
    <source>
        <strain evidence="10">S00060</strain>
    </source>
</reference>
<evidence type="ECO:0000313" key="10">
    <source>
        <dbReference type="EMBL" id="MBA9039374.1"/>
    </source>
</evidence>
<keyword evidence="5 8" id="KW-0573">Peptidoglycan synthesis</keyword>
<feature type="transmembrane region" description="Helical" evidence="8">
    <location>
        <begin position="475"/>
        <end position="495"/>
    </location>
</feature>
<evidence type="ECO:0000256" key="2">
    <source>
        <dbReference type="ARBA" id="ARBA00022475"/>
    </source>
</evidence>
<dbReference type="HAMAP" id="MF_02078">
    <property type="entry name" value="MurJ_MviN"/>
    <property type="match status" value="1"/>
</dbReference>
<dbReference type="InterPro" id="IPR004268">
    <property type="entry name" value="MurJ"/>
</dbReference>
<keyword evidence="8 9" id="KW-0813">Transport</keyword>
<evidence type="ECO:0000256" key="5">
    <source>
        <dbReference type="ARBA" id="ARBA00022984"/>
    </source>
</evidence>
<dbReference type="GO" id="GO:0009252">
    <property type="term" value="P:peptidoglycan biosynthetic process"/>
    <property type="evidence" value="ECO:0007669"/>
    <property type="project" value="UniProtKB-UniRule"/>
</dbReference>
<comment type="subcellular location">
    <subcellularLocation>
        <location evidence="1 8">Cell membrane</location>
        <topology evidence="1 8">Multi-pass membrane protein</topology>
    </subcellularLocation>
</comment>
<evidence type="ECO:0000313" key="11">
    <source>
        <dbReference type="Proteomes" id="UP000543174"/>
    </source>
</evidence>
<proteinExistence type="inferred from homology"/>
<comment type="pathway">
    <text evidence="8">Cell wall biogenesis; peptidoglycan biosynthesis.</text>
</comment>
<feature type="transmembrane region" description="Helical" evidence="8">
    <location>
        <begin position="434"/>
        <end position="455"/>
    </location>
</feature>
<feature type="transmembrane region" description="Helical" evidence="8">
    <location>
        <begin position="222"/>
        <end position="242"/>
    </location>
</feature>
<feature type="transmembrane region" description="Helical" evidence="8">
    <location>
        <begin position="403"/>
        <end position="422"/>
    </location>
</feature>
<dbReference type="Proteomes" id="UP000543174">
    <property type="component" value="Unassembled WGS sequence"/>
</dbReference>
<dbReference type="PRINTS" id="PR01806">
    <property type="entry name" value="VIRFACTRMVIN"/>
</dbReference>
<keyword evidence="4 8" id="KW-0133">Cell shape</keyword>
<keyword evidence="6 8" id="KW-1133">Transmembrane helix</keyword>
<evidence type="ECO:0000256" key="9">
    <source>
        <dbReference type="PIRNR" id="PIRNR002869"/>
    </source>
</evidence>
<dbReference type="PIRSF" id="PIRSF002869">
    <property type="entry name" value="MviN"/>
    <property type="match status" value="1"/>
</dbReference>
<dbReference type="InterPro" id="IPR051050">
    <property type="entry name" value="Lipid_II_flippase_MurJ/MviN"/>
</dbReference>
<dbReference type="EMBL" id="JACJHT010000002">
    <property type="protein sequence ID" value="MBA9039374.1"/>
    <property type="molecule type" value="Genomic_DNA"/>
</dbReference>
<dbReference type="GO" id="GO:0071555">
    <property type="term" value="P:cell wall organization"/>
    <property type="evidence" value="ECO:0007669"/>
    <property type="project" value="UniProtKB-UniRule"/>
</dbReference>
<feature type="transmembrane region" description="Helical" evidence="8">
    <location>
        <begin position="303"/>
        <end position="323"/>
    </location>
</feature>
<dbReference type="CDD" id="cd13123">
    <property type="entry name" value="MATE_MurJ_like"/>
    <property type="match status" value="1"/>
</dbReference>
<accession>A0A7W3NAI4</accession>
<dbReference type="PANTHER" id="PTHR47019">
    <property type="entry name" value="LIPID II FLIPPASE MURJ"/>
    <property type="match status" value="1"/>
</dbReference>
<keyword evidence="2 8" id="KW-1003">Cell membrane</keyword>
<protein>
    <recommendedName>
        <fullName evidence="8">Probable lipid II flippase MurJ</fullName>
    </recommendedName>
</protein>
<dbReference type="PANTHER" id="PTHR47019:SF1">
    <property type="entry name" value="LIPID II FLIPPASE MURJ"/>
    <property type="match status" value="1"/>
</dbReference>
<comment type="function">
    <text evidence="8 9">Involved in peptidoglycan biosynthesis. Transports lipid-linked peptidoglycan precursors from the inner to the outer leaflet of the cytoplasmic membrane.</text>
</comment>
<evidence type="ECO:0000256" key="3">
    <source>
        <dbReference type="ARBA" id="ARBA00022692"/>
    </source>
</evidence>
<keyword evidence="7 8" id="KW-0472">Membrane</keyword>
<dbReference type="GO" id="GO:0015648">
    <property type="term" value="F:lipid-linked peptidoglycan transporter activity"/>
    <property type="evidence" value="ECO:0007669"/>
    <property type="project" value="UniProtKB-UniRule"/>
</dbReference>
<feature type="transmembrane region" description="Helical" evidence="8">
    <location>
        <begin position="335"/>
        <end position="357"/>
    </location>
</feature>
<evidence type="ECO:0000256" key="7">
    <source>
        <dbReference type="ARBA" id="ARBA00023136"/>
    </source>
</evidence>
<feature type="transmembrane region" description="Helical" evidence="8">
    <location>
        <begin position="46"/>
        <end position="68"/>
    </location>
</feature>
<feature type="transmembrane region" description="Helical" evidence="8">
    <location>
        <begin position="122"/>
        <end position="142"/>
    </location>
</feature>
<feature type="transmembrane region" description="Helical" evidence="8">
    <location>
        <begin position="262"/>
        <end position="282"/>
    </location>
</feature>
<feature type="transmembrane region" description="Helical" evidence="8">
    <location>
        <begin position="154"/>
        <end position="172"/>
    </location>
</feature>
<keyword evidence="3 8" id="KW-0812">Transmembrane</keyword>
<dbReference type="RefSeq" id="WP_182527563.1">
    <property type="nucleotide sequence ID" value="NZ_JACJHT010000002.1"/>
</dbReference>
<feature type="transmembrane region" description="Helical" evidence="8">
    <location>
        <begin position="378"/>
        <end position="397"/>
    </location>
</feature>
<evidence type="ECO:0000256" key="8">
    <source>
        <dbReference type="HAMAP-Rule" id="MF_02078"/>
    </source>
</evidence>